<protein>
    <submittedName>
        <fullName evidence="2">Uncharacterized protein</fullName>
    </submittedName>
</protein>
<dbReference type="EMBL" id="PHNJ01000022">
    <property type="protein sequence ID" value="TYL36135.1"/>
    <property type="molecule type" value="Genomic_DNA"/>
</dbReference>
<gene>
    <name evidence="2" type="ORF">CV102_24190</name>
</gene>
<evidence type="ECO:0000313" key="3">
    <source>
        <dbReference type="Proteomes" id="UP000766904"/>
    </source>
</evidence>
<feature type="region of interest" description="Disordered" evidence="1">
    <location>
        <begin position="32"/>
        <end position="80"/>
    </location>
</feature>
<reference evidence="2" key="1">
    <citation type="submission" date="2017-11" db="EMBL/GenBank/DDBJ databases">
        <authorList>
            <person name="Kajale S.C."/>
            <person name="Sharma A."/>
        </authorList>
    </citation>
    <scope>NUCLEOTIDE SEQUENCE</scope>
    <source>
        <strain evidence="2">LS1_42</strain>
    </source>
</reference>
<name>A0A8J8Q2W6_9EURY</name>
<keyword evidence="3" id="KW-1185">Reference proteome</keyword>
<dbReference type="AlphaFoldDB" id="A0A8J8Q2W6"/>
<accession>A0A8J8Q2W6</accession>
<evidence type="ECO:0000256" key="1">
    <source>
        <dbReference type="SAM" id="MobiDB-lite"/>
    </source>
</evidence>
<dbReference type="Proteomes" id="UP000766904">
    <property type="component" value="Unassembled WGS sequence"/>
</dbReference>
<feature type="compositionally biased region" description="Polar residues" evidence="1">
    <location>
        <begin position="45"/>
        <end position="56"/>
    </location>
</feature>
<comment type="caution">
    <text evidence="2">The sequence shown here is derived from an EMBL/GenBank/DDBJ whole genome shotgun (WGS) entry which is preliminary data.</text>
</comment>
<proteinExistence type="predicted"/>
<evidence type="ECO:0000313" key="2">
    <source>
        <dbReference type="EMBL" id="TYL36135.1"/>
    </source>
</evidence>
<organism evidence="2 3">
    <name type="scientific">Natronococcus pandeyae</name>
    <dbReference type="NCBI Taxonomy" id="2055836"/>
    <lineage>
        <taxon>Archaea</taxon>
        <taxon>Methanobacteriati</taxon>
        <taxon>Methanobacteriota</taxon>
        <taxon>Stenosarchaea group</taxon>
        <taxon>Halobacteria</taxon>
        <taxon>Halobacteriales</taxon>
        <taxon>Natrialbaceae</taxon>
        <taxon>Natronococcus</taxon>
    </lineage>
</organism>
<sequence length="132" mass="14863">MRPSNRRQSYSTVRFFDERIRRFVSDGIYQKRHESGQYLDRNSGAGHSSGWTSVQTRPPEATDEQLPGRQSYGSATSSRDAMPVTLECDVCGHRHTIPERLDDPDGGGTVCPECGAKPYTVRREGLVWHPQP</sequence>